<reference evidence="1" key="2">
    <citation type="journal article" date="2015" name="Data Brief">
        <title>Shoot transcriptome of the giant reed, Arundo donax.</title>
        <authorList>
            <person name="Barrero R.A."/>
            <person name="Guerrero F.D."/>
            <person name="Moolhuijzen P."/>
            <person name="Goolsby J.A."/>
            <person name="Tidwell J."/>
            <person name="Bellgard S.E."/>
            <person name="Bellgard M.I."/>
        </authorList>
    </citation>
    <scope>NUCLEOTIDE SEQUENCE</scope>
    <source>
        <tissue evidence="1">Shoot tissue taken approximately 20 cm above the soil surface</tissue>
    </source>
</reference>
<proteinExistence type="predicted"/>
<evidence type="ECO:0000313" key="1">
    <source>
        <dbReference type="EMBL" id="JAD20046.1"/>
    </source>
</evidence>
<organism evidence="1">
    <name type="scientific">Arundo donax</name>
    <name type="common">Giant reed</name>
    <name type="synonym">Donax arundinaceus</name>
    <dbReference type="NCBI Taxonomy" id="35708"/>
    <lineage>
        <taxon>Eukaryota</taxon>
        <taxon>Viridiplantae</taxon>
        <taxon>Streptophyta</taxon>
        <taxon>Embryophyta</taxon>
        <taxon>Tracheophyta</taxon>
        <taxon>Spermatophyta</taxon>
        <taxon>Magnoliopsida</taxon>
        <taxon>Liliopsida</taxon>
        <taxon>Poales</taxon>
        <taxon>Poaceae</taxon>
        <taxon>PACMAD clade</taxon>
        <taxon>Arundinoideae</taxon>
        <taxon>Arundineae</taxon>
        <taxon>Arundo</taxon>
    </lineage>
</organism>
<dbReference type="EMBL" id="GBRH01277849">
    <property type="protein sequence ID" value="JAD20046.1"/>
    <property type="molecule type" value="Transcribed_RNA"/>
</dbReference>
<protein>
    <submittedName>
        <fullName evidence="1">Uncharacterized protein</fullName>
    </submittedName>
</protein>
<name>A0A0A8Y1M4_ARUDO</name>
<reference evidence="1" key="1">
    <citation type="submission" date="2014-09" db="EMBL/GenBank/DDBJ databases">
        <authorList>
            <person name="Magalhaes I.L.F."/>
            <person name="Oliveira U."/>
            <person name="Santos F.R."/>
            <person name="Vidigal T.H.D.A."/>
            <person name="Brescovit A.D."/>
            <person name="Santos A.J."/>
        </authorList>
    </citation>
    <scope>NUCLEOTIDE SEQUENCE</scope>
    <source>
        <tissue evidence="1">Shoot tissue taken approximately 20 cm above the soil surface</tissue>
    </source>
</reference>
<sequence>MPWRGGRAPAAWRRDPQ</sequence>
<dbReference type="AlphaFoldDB" id="A0A0A8Y1M4"/>
<accession>A0A0A8Y1M4</accession>